<dbReference type="InterPro" id="IPR053831">
    <property type="entry name" value="SOGP_N"/>
</dbReference>
<feature type="domain" description="Glycosyl hydrolase 94 catalytic" evidence="3">
    <location>
        <begin position="685"/>
        <end position="959"/>
    </location>
</feature>
<evidence type="ECO:0000259" key="6">
    <source>
        <dbReference type="Pfam" id="PF21958"/>
    </source>
</evidence>
<gene>
    <name evidence="7" type="ORF">FYJ45_03320</name>
</gene>
<dbReference type="PANTHER" id="PTHR37469">
    <property type="entry name" value="CELLOBIONIC ACID PHOSPHORYLASE-RELATED"/>
    <property type="match status" value="1"/>
</dbReference>
<evidence type="ECO:0000259" key="5">
    <source>
        <dbReference type="Pfam" id="PF21270"/>
    </source>
</evidence>
<feature type="domain" description="Glycoside phosphorylase super sandwich" evidence="4">
    <location>
        <begin position="305"/>
        <end position="549"/>
    </location>
</feature>
<feature type="domain" description="SOGP N-terminal" evidence="6">
    <location>
        <begin position="21"/>
        <end position="242"/>
    </location>
</feature>
<evidence type="ECO:0000256" key="1">
    <source>
        <dbReference type="ARBA" id="ARBA00022676"/>
    </source>
</evidence>
<dbReference type="EMBL" id="VUMI01000004">
    <property type="protein sequence ID" value="MSS87411.1"/>
    <property type="molecule type" value="Genomic_DNA"/>
</dbReference>
<dbReference type="GO" id="GO:0016757">
    <property type="term" value="F:glycosyltransferase activity"/>
    <property type="evidence" value="ECO:0007669"/>
    <property type="project" value="UniProtKB-KW"/>
</dbReference>
<dbReference type="Pfam" id="PF17167">
    <property type="entry name" value="Glyco_hydro_94"/>
    <property type="match status" value="1"/>
</dbReference>
<dbReference type="SUPFAM" id="SSF48208">
    <property type="entry name" value="Six-hairpin glycosidases"/>
    <property type="match status" value="1"/>
</dbReference>
<dbReference type="AlphaFoldDB" id="A0A6N7VWK3"/>
<dbReference type="Gene3D" id="1.50.10.10">
    <property type="match status" value="1"/>
</dbReference>
<dbReference type="RefSeq" id="WP_154463486.1">
    <property type="nucleotide sequence ID" value="NZ_JAXDZL010000140.1"/>
</dbReference>
<proteinExistence type="predicted"/>
<evidence type="ECO:0000313" key="8">
    <source>
        <dbReference type="Proteomes" id="UP000436047"/>
    </source>
</evidence>
<dbReference type="Pfam" id="PF21958">
    <property type="entry name" value="SOGP_N"/>
    <property type="match status" value="1"/>
</dbReference>
<comment type="caution">
    <text evidence="7">The sequence shown here is derived from an EMBL/GenBank/DDBJ whole genome shotgun (WGS) entry which is preliminary data.</text>
</comment>
<dbReference type="PANTHER" id="PTHR37469:SF2">
    <property type="entry name" value="CELLOBIONIC ACID PHOSPHORYLASE"/>
    <property type="match status" value="1"/>
</dbReference>
<dbReference type="InterPro" id="IPR048773">
    <property type="entry name" value="SOGP_C"/>
</dbReference>
<name>A0A6N7VWK3_9FIRM</name>
<keyword evidence="2" id="KW-0808">Transferase</keyword>
<accession>A0A6N7VWK3</accession>
<feature type="domain" description="Glycoside phosphorylase C-terminal" evidence="5">
    <location>
        <begin position="1023"/>
        <end position="1102"/>
    </location>
</feature>
<evidence type="ECO:0000259" key="3">
    <source>
        <dbReference type="Pfam" id="PF17167"/>
    </source>
</evidence>
<protein>
    <submittedName>
        <fullName evidence="7">Cellobiose phosphorylase</fullName>
    </submittedName>
</protein>
<dbReference type="InterPro" id="IPR033432">
    <property type="entry name" value="GH94_catalytic"/>
</dbReference>
<keyword evidence="8" id="KW-1185">Reference proteome</keyword>
<dbReference type="InterPro" id="IPR052047">
    <property type="entry name" value="GH94_Enzymes"/>
</dbReference>
<dbReference type="InterPro" id="IPR012341">
    <property type="entry name" value="6hp_glycosidase-like_sf"/>
</dbReference>
<organism evidence="7 8">
    <name type="scientific">Eisenbergiella porci</name>
    <dbReference type="NCBI Taxonomy" id="2652274"/>
    <lineage>
        <taxon>Bacteria</taxon>
        <taxon>Bacillati</taxon>
        <taxon>Bacillota</taxon>
        <taxon>Clostridia</taxon>
        <taxon>Lachnospirales</taxon>
        <taxon>Lachnospiraceae</taxon>
        <taxon>Eisenbergiella</taxon>
    </lineage>
</organism>
<evidence type="ECO:0000256" key="2">
    <source>
        <dbReference type="ARBA" id="ARBA00022679"/>
    </source>
</evidence>
<dbReference type="Pfam" id="PF21250">
    <property type="entry name" value="SOGP_2nd"/>
    <property type="match status" value="1"/>
</dbReference>
<dbReference type="InterPro" id="IPR048771">
    <property type="entry name" value="SOGP_2nd"/>
</dbReference>
<evidence type="ECO:0000313" key="7">
    <source>
        <dbReference type="EMBL" id="MSS87411.1"/>
    </source>
</evidence>
<dbReference type="GO" id="GO:0005975">
    <property type="term" value="P:carbohydrate metabolic process"/>
    <property type="evidence" value="ECO:0007669"/>
    <property type="project" value="InterPro"/>
</dbReference>
<dbReference type="GeneID" id="86052117"/>
<evidence type="ECO:0000259" key="4">
    <source>
        <dbReference type="Pfam" id="PF21250"/>
    </source>
</evidence>
<dbReference type="Pfam" id="PF21270">
    <property type="entry name" value="SOGP_4th"/>
    <property type="match status" value="1"/>
</dbReference>
<dbReference type="InterPro" id="IPR008928">
    <property type="entry name" value="6-hairpin_glycosidase_sf"/>
</dbReference>
<sequence>MSIMSRMNRFLSLTQGDAAYTFLPTGDVFTFKQGHFLINQLRGNAKDGSVNNIYLRIHTPNGPISYPLLGIHSGSSIFYHKKALQYRGTIAKISYTVTFRPVKNCWFWDVVLNGCAQSVDLVYGQDIGIAPENNIYTNELYTSQYLGHSIFNTKNGYIICSRQNMPADNCFPYLQQGILGAKAAHYSTDGLQFFGLSSKENNAPEALIGNLSDKNLQYEFSYTALQTERFALNGEKRLSFYGYFLPDHPDAVTEAEYQDKIKDAFLSSSETELCFQYINPVKIRKSFGMPFSSDSFLPEELNHFFPERTLEEYQDNTLLSFFTKDHTHVVTKEKELLSERPHGTIIITPPDQEQISSSLISSTQYMYGIFNSHVVIGNTDLHKLLSTPRGFLNLMKNSGQRLYVKINDTYRLLNLPALYEMGMNYSRWYYKLETDILLITSYTSVNAPNLTLDVSSVNGNSYDFILTSQLVMGTNEYTNPVYFSTSGNEFCFTLQSDVYPGLHYNLSLPECSFSASDDRIFFEDNAPFDESFLTLSISARSEFSVVIRGYLEEYEDIRQTTSFEREKQKGIEYYESLINHFCLIPKSDTEQVAILNETVRWYAHNAMIHFSMPHGLEQPCGAAWGTRDICQGPIEFFLTTQRYHLVRSILLNIFSHQDFLTREWPQWFMFDRYSINPGECHGDVIFWPLKCTADYLYASGDFSILTELIPYENGDLKDSLLAHIALALSNIVETRMIGNTGLITYAGGDWDDTLQPANDDLKQRLVSSWTVELAFQTFEALEGSLQEASKRLQNFADSATAISLAAKFKDLKLQVKDAFENILIKDGVIAGFLDCGQHYTHMIHPSDQITGIHHRLLPMTRSIIAELADADQAKCNVALIHTQLKCPDGVRLMDKPADYQGGVSHLFRRAEQAANVGREISLQYTHAHIRYIEAITKLGYASEAWDCLFTINPILIQHSVPNALIRQSNLYFSSSDGAYNDRYEYAQHFDLLKSGSIGVKGGWRLYSSGPGIYIRQLIQNVLGIRFSENGLLIDPILPEKMDGLKFCYSCFGKPFMFCYHIKSGKNTSPLKVFDGSQELAIQIQPNPYRSGAVLISRKILEQCSGLLDIYLYR</sequence>
<dbReference type="Proteomes" id="UP000436047">
    <property type="component" value="Unassembled WGS sequence"/>
</dbReference>
<keyword evidence="1" id="KW-0328">Glycosyltransferase</keyword>
<reference evidence="7 8" key="1">
    <citation type="submission" date="2019-08" db="EMBL/GenBank/DDBJ databases">
        <title>In-depth cultivation of the pig gut microbiome towards novel bacterial diversity and tailored functional studies.</title>
        <authorList>
            <person name="Wylensek D."/>
            <person name="Hitch T.C.A."/>
            <person name="Clavel T."/>
        </authorList>
    </citation>
    <scope>NUCLEOTIDE SEQUENCE [LARGE SCALE GENOMIC DNA]</scope>
    <source>
        <strain evidence="7 8">WCA-389-WT-23B</strain>
    </source>
</reference>